<proteinExistence type="predicted"/>
<dbReference type="RefSeq" id="WP_158168644.1">
    <property type="nucleotide sequence ID" value="NZ_CP043538.1"/>
</dbReference>
<dbReference type="EMBL" id="CP043538">
    <property type="protein sequence ID" value="QGY01984.1"/>
    <property type="molecule type" value="Genomic_DNA"/>
</dbReference>
<protein>
    <submittedName>
        <fullName evidence="1">Uncharacterized protein</fullName>
    </submittedName>
</protein>
<dbReference type="OrthoDB" id="8369615at2"/>
<gene>
    <name evidence="1" type="ORF">MMSR116_08910</name>
</gene>
<dbReference type="KEGG" id="mmes:MMSR116_08910"/>
<evidence type="ECO:0000313" key="2">
    <source>
        <dbReference type="Proteomes" id="UP000012488"/>
    </source>
</evidence>
<sequence>MSFEEVSAIIGIGGRKKIKYSECNYSLGPAKPRAIFRNNALEEVGFSKYFEDDLVYMDIDFFKDNEIEVVKKLLYYNKVETYETVGFLVFFSLGIALTGFHDQDEGQKSVSVFKKGVWDEMRDEMTVYKSE</sequence>
<name>A0A6B9FLE7_9HYPH</name>
<dbReference type="Proteomes" id="UP000012488">
    <property type="component" value="Chromosome"/>
</dbReference>
<dbReference type="AlphaFoldDB" id="A0A6B9FLE7"/>
<accession>A0A6B9FLE7</accession>
<reference evidence="1 2" key="1">
    <citation type="journal article" date="2012" name="Genet. Mol. Biol.">
        <title>Analysis of 16S rRNA and mxaF genes revealing insights into Methylobacterium niche-specific plant association.</title>
        <authorList>
            <person name="Dourado M.N."/>
            <person name="Andreote F.D."/>
            <person name="Dini-Andreote F."/>
            <person name="Conti R."/>
            <person name="Araujo J.M."/>
            <person name="Araujo W.L."/>
        </authorList>
    </citation>
    <scope>NUCLEOTIDE SEQUENCE [LARGE SCALE GENOMIC DNA]</scope>
    <source>
        <strain evidence="1 2">SR1.6/6</strain>
    </source>
</reference>
<evidence type="ECO:0000313" key="1">
    <source>
        <dbReference type="EMBL" id="QGY01984.1"/>
    </source>
</evidence>
<reference evidence="1 2" key="2">
    <citation type="journal article" date="2013" name="Genome Announc.">
        <title>Draft Genome Sequence of Methylobacterium mesophilicum Strain SR1.6/6, Isolated from Citrus sinensis.</title>
        <authorList>
            <person name="Marinho Almeida D."/>
            <person name="Dini-Andreote F."/>
            <person name="Camargo Neves A.A."/>
            <person name="Juca Ramos R.T."/>
            <person name="Andreote F.D."/>
            <person name="Carneiro A.R."/>
            <person name="Oliveira de Souza Lima A."/>
            <person name="Caracciolo Gomes de Sa P.H."/>
            <person name="Ribeiro Barbosa M.S."/>
            <person name="Araujo W.L."/>
            <person name="Silva A."/>
        </authorList>
    </citation>
    <scope>NUCLEOTIDE SEQUENCE [LARGE SCALE GENOMIC DNA]</scope>
    <source>
        <strain evidence="1 2">SR1.6/6</strain>
    </source>
</reference>
<organism evidence="1 2">
    <name type="scientific">Methylobacterium mesophilicum SR1.6/6</name>
    <dbReference type="NCBI Taxonomy" id="908290"/>
    <lineage>
        <taxon>Bacteria</taxon>
        <taxon>Pseudomonadati</taxon>
        <taxon>Pseudomonadota</taxon>
        <taxon>Alphaproteobacteria</taxon>
        <taxon>Hyphomicrobiales</taxon>
        <taxon>Methylobacteriaceae</taxon>
        <taxon>Methylobacterium</taxon>
    </lineage>
</organism>